<dbReference type="EMBL" id="CP011388">
    <property type="protein sequence ID" value="ANE46563.1"/>
    <property type="molecule type" value="Genomic_DNA"/>
</dbReference>
<dbReference type="AlphaFoldDB" id="A0A172TIE9"/>
<evidence type="ECO:0000256" key="1">
    <source>
        <dbReference type="ARBA" id="ARBA00006754"/>
    </source>
</evidence>
<dbReference type="STRING" id="1178515.SY83_10065"/>
<feature type="domain" description="CdaR GGDEF-like" evidence="4">
    <location>
        <begin position="296"/>
        <end position="438"/>
    </location>
</feature>
<evidence type="ECO:0000313" key="5">
    <source>
        <dbReference type="EMBL" id="ANE46563.1"/>
    </source>
</evidence>
<dbReference type="RefSeq" id="WP_068606120.1">
    <property type="nucleotide sequence ID" value="NZ_CP011388.1"/>
</dbReference>
<dbReference type="Pfam" id="PF17853">
    <property type="entry name" value="GGDEF_2"/>
    <property type="match status" value="1"/>
</dbReference>
<evidence type="ECO:0000313" key="6">
    <source>
        <dbReference type="Proteomes" id="UP000076927"/>
    </source>
</evidence>
<dbReference type="PATRIC" id="fig|1178515.4.peg.2016"/>
<evidence type="ECO:0000259" key="3">
    <source>
        <dbReference type="Pfam" id="PF13556"/>
    </source>
</evidence>
<sequence length="558" mass="63796">MLLEQLLRIPIFKHAEVLAGQHGLRRNAGSVNIMDAPDIINYLKKDELLLTNGYFVKDRPDALITLMTDMHAMGCTGLAIKTKRFSLDIPRHVLDEADRLQFPIIELSAVTHSLGEIFQQSTSTILENKSHELHYALTIHKQFSAMIMHGKGISEIIDMLTQLVSVPVLLVNSKLQVTGRSQHFHHPDMQALIAATLSTLPTLFSEPAAPLSLCLLQEGVGNNRHVELFPIHTYRHEGYIIAYHTEQNDSKLSLLAMEQAANVIGLELTKRQAVKERSRRYKNEFFLDLVEGYITSEQEALHRGKKYGLNNQDTSIILVCKQDEYAEPDASGMRHRLGASLAEDRLYSERDAHYEMIKRAFSALGLPFVMFNKNDVFVILTFLKDPAWEEQGLLQRLEDMTEQMHADSGLNFSMGIGNPVTNVLDLELSYKEAVKALQTGVRMNKGRFVHSYQIHEVSRLLRMIPYDELKQFYMETFRELVSSHDGENSELLRTLCVYYENHCALAETAKQLYVHRNTVIYRLEKCEKLTGRRLKDPMESLRFRIAFTLEPLIKVKPS</sequence>
<name>A0A172TIE9_9BACL</name>
<dbReference type="InterPro" id="IPR041522">
    <property type="entry name" value="CdaR_GGDEF"/>
</dbReference>
<keyword evidence="6" id="KW-1185">Reference proteome</keyword>
<accession>A0A172TIE9</accession>
<dbReference type="Pfam" id="PF13556">
    <property type="entry name" value="HTH_30"/>
    <property type="match status" value="1"/>
</dbReference>
<dbReference type="Proteomes" id="UP000076927">
    <property type="component" value="Chromosome"/>
</dbReference>
<feature type="domain" description="PucR C-terminal helix-turn-helix" evidence="3">
    <location>
        <begin position="491"/>
        <end position="548"/>
    </location>
</feature>
<dbReference type="InterPro" id="IPR012914">
    <property type="entry name" value="PucR_dom"/>
</dbReference>
<dbReference type="OrthoDB" id="142218at2"/>
<evidence type="ECO:0008006" key="7">
    <source>
        <dbReference type="Google" id="ProtNLM"/>
    </source>
</evidence>
<dbReference type="PANTHER" id="PTHR33744">
    <property type="entry name" value="CARBOHYDRATE DIACID REGULATOR"/>
    <property type="match status" value="1"/>
</dbReference>
<dbReference type="KEGG" id="pswu:SY83_10065"/>
<proteinExistence type="inferred from homology"/>
<evidence type="ECO:0000259" key="2">
    <source>
        <dbReference type="Pfam" id="PF07905"/>
    </source>
</evidence>
<dbReference type="Pfam" id="PF07905">
    <property type="entry name" value="PucR"/>
    <property type="match status" value="1"/>
</dbReference>
<feature type="domain" description="Purine catabolism PurC-like" evidence="2">
    <location>
        <begin position="5"/>
        <end position="120"/>
    </location>
</feature>
<reference evidence="5 6" key="1">
    <citation type="submission" date="2015-01" db="EMBL/GenBank/DDBJ databases">
        <title>Paenibacillus swuensis/DY6/whole genome sequencing.</title>
        <authorList>
            <person name="Kim M.K."/>
            <person name="Srinivasan S."/>
            <person name="Lee J.-J."/>
        </authorList>
    </citation>
    <scope>NUCLEOTIDE SEQUENCE [LARGE SCALE GENOMIC DNA]</scope>
    <source>
        <strain evidence="5 6">DY6</strain>
    </source>
</reference>
<dbReference type="InterPro" id="IPR051448">
    <property type="entry name" value="CdaR-like_regulators"/>
</dbReference>
<protein>
    <recommendedName>
        <fullName evidence="7">PucR family transcriptional regulator</fullName>
    </recommendedName>
</protein>
<dbReference type="InterPro" id="IPR042070">
    <property type="entry name" value="PucR_C-HTH_sf"/>
</dbReference>
<dbReference type="PANTHER" id="PTHR33744:SF1">
    <property type="entry name" value="DNA-BINDING TRANSCRIPTIONAL ACTIVATOR ADER"/>
    <property type="match status" value="1"/>
</dbReference>
<gene>
    <name evidence="5" type="ORF">SY83_10065</name>
</gene>
<organism evidence="5 6">
    <name type="scientific">Paenibacillus swuensis</name>
    <dbReference type="NCBI Taxonomy" id="1178515"/>
    <lineage>
        <taxon>Bacteria</taxon>
        <taxon>Bacillati</taxon>
        <taxon>Bacillota</taxon>
        <taxon>Bacilli</taxon>
        <taxon>Bacillales</taxon>
        <taxon>Paenibacillaceae</taxon>
        <taxon>Paenibacillus</taxon>
    </lineage>
</organism>
<dbReference type="InterPro" id="IPR025736">
    <property type="entry name" value="PucR_C-HTH_dom"/>
</dbReference>
<dbReference type="Gene3D" id="1.10.10.2840">
    <property type="entry name" value="PucR C-terminal helix-turn-helix domain"/>
    <property type="match status" value="1"/>
</dbReference>
<evidence type="ECO:0000259" key="4">
    <source>
        <dbReference type="Pfam" id="PF17853"/>
    </source>
</evidence>
<comment type="similarity">
    <text evidence="1">Belongs to the CdaR family.</text>
</comment>